<dbReference type="AlphaFoldDB" id="A0AA38NW49"/>
<name>A0AA38NW49_9AGAR</name>
<gene>
    <name evidence="2" type="ORF">F5878DRAFT_647466</name>
</gene>
<reference evidence="2" key="1">
    <citation type="submission" date="2022-08" db="EMBL/GenBank/DDBJ databases">
        <authorList>
            <consortium name="DOE Joint Genome Institute"/>
            <person name="Min B."/>
            <person name="Riley R."/>
            <person name="Sierra-Patev S."/>
            <person name="Naranjo-Ortiz M."/>
            <person name="Looney B."/>
            <person name="Konkel Z."/>
            <person name="Slot J.C."/>
            <person name="Sakamoto Y."/>
            <person name="Steenwyk J.L."/>
            <person name="Rokas A."/>
            <person name="Carro J."/>
            <person name="Camarero S."/>
            <person name="Ferreira P."/>
            <person name="Molpeceres G."/>
            <person name="Ruiz-Duenas F.J."/>
            <person name="Serrano A."/>
            <person name="Henrissat B."/>
            <person name="Drula E."/>
            <person name="Hughes K.W."/>
            <person name="Mata J.L."/>
            <person name="Ishikawa N.K."/>
            <person name="Vargas-Isla R."/>
            <person name="Ushijima S."/>
            <person name="Smith C.A."/>
            <person name="Ahrendt S."/>
            <person name="Andreopoulos W."/>
            <person name="He G."/>
            <person name="Labutti K."/>
            <person name="Lipzen A."/>
            <person name="Ng V."/>
            <person name="Sandor L."/>
            <person name="Barry K."/>
            <person name="Martinez A.T."/>
            <person name="Xiao Y."/>
            <person name="Gibbons J.G."/>
            <person name="Terashima K."/>
            <person name="Hibbett D.S."/>
            <person name="Grigoriev I.V."/>
        </authorList>
    </citation>
    <scope>NUCLEOTIDE SEQUENCE</scope>
    <source>
        <strain evidence="2">TFB9207</strain>
    </source>
</reference>
<evidence type="ECO:0000313" key="3">
    <source>
        <dbReference type="Proteomes" id="UP001163846"/>
    </source>
</evidence>
<protein>
    <submittedName>
        <fullName evidence="2">Uncharacterized protein</fullName>
    </submittedName>
</protein>
<evidence type="ECO:0000256" key="1">
    <source>
        <dbReference type="SAM" id="MobiDB-lite"/>
    </source>
</evidence>
<accession>A0AA38NW49</accession>
<keyword evidence="3" id="KW-1185">Reference proteome</keyword>
<feature type="region of interest" description="Disordered" evidence="1">
    <location>
        <begin position="1"/>
        <end position="71"/>
    </location>
</feature>
<proteinExistence type="predicted"/>
<comment type="caution">
    <text evidence="2">The sequence shown here is derived from an EMBL/GenBank/DDBJ whole genome shotgun (WGS) entry which is preliminary data.</text>
</comment>
<dbReference type="EMBL" id="MU807327">
    <property type="protein sequence ID" value="KAJ3831636.1"/>
    <property type="molecule type" value="Genomic_DNA"/>
</dbReference>
<evidence type="ECO:0000313" key="2">
    <source>
        <dbReference type="EMBL" id="KAJ3831636.1"/>
    </source>
</evidence>
<organism evidence="2 3">
    <name type="scientific">Lentinula raphanica</name>
    <dbReference type="NCBI Taxonomy" id="153919"/>
    <lineage>
        <taxon>Eukaryota</taxon>
        <taxon>Fungi</taxon>
        <taxon>Dikarya</taxon>
        <taxon>Basidiomycota</taxon>
        <taxon>Agaricomycotina</taxon>
        <taxon>Agaricomycetes</taxon>
        <taxon>Agaricomycetidae</taxon>
        <taxon>Agaricales</taxon>
        <taxon>Marasmiineae</taxon>
        <taxon>Omphalotaceae</taxon>
        <taxon>Lentinula</taxon>
    </lineage>
</organism>
<sequence>MGLDDDEEMKAAAAEEGSATHSKHNKRRVDMEDGSQSESDHEELGAKKKKKRTRMQTKLSTAAENQLDAEDDEMLERAEKEITAFNRDPENEPISDTIRKLCRVVPSFAPISGTGHERLSMEVMRTNRGNYICGYHSLNDKKTKNWDTDAKQGTRTFQCTGVPMEPRKNIKKAPPNADPKRKGFMNCGCEWKPVLMEFYHFKTGRIRSPTLDVEEGWAPHEFLSPRERCLIFGDWERLTGQRLEDMWRLKQTASSRSPEQMMFVKQRSERTIKGTGELGRKKIVDATRCRWVAQTQKE</sequence>
<dbReference type="Proteomes" id="UP001163846">
    <property type="component" value="Unassembled WGS sequence"/>
</dbReference>